<feature type="region of interest" description="Disordered" evidence="1">
    <location>
        <begin position="378"/>
        <end position="414"/>
    </location>
</feature>
<dbReference type="GO" id="GO:0000724">
    <property type="term" value="P:double-strand break repair via homologous recombination"/>
    <property type="evidence" value="ECO:0007669"/>
    <property type="project" value="TreeGrafter"/>
</dbReference>
<dbReference type="EMBL" id="LSYV01000054">
    <property type="protein sequence ID" value="KXZ45559.1"/>
    <property type="molecule type" value="Genomic_DNA"/>
</dbReference>
<feature type="transmembrane region" description="Helical" evidence="2">
    <location>
        <begin position="515"/>
        <end position="542"/>
    </location>
</feature>
<proteinExistence type="predicted"/>
<feature type="transmembrane region" description="Helical" evidence="2">
    <location>
        <begin position="632"/>
        <end position="652"/>
    </location>
</feature>
<dbReference type="PANTHER" id="PTHR19862:SF14">
    <property type="entry name" value="WD REPEAT-CONTAINING PROTEIN 48"/>
    <property type="match status" value="1"/>
</dbReference>
<sequence>MLPADLSELRVAVSSNGSLLLLNTTTNTSITGDLLPEAYPLVAASRSYSPGPDVRAGLLSLCQELAYEAAFQATIRSGSSGNTLDSSRAIPAGSDTPSSPLSAPLPAPSNRSSAPALRSLPDLVAACSRLWEPESEPAGGGAAPYLQLQCATGYTGPLCAACVPGYYINAEFECGQCPSPQQNLTVAILAFCGGVLLILYTSLANLKDNYEATEQESEEAQEPGSGKLRNRGSRGRAKDEVLEKEEEEEEEEEKGQEEDTEEEGKEVKQRKRKRAHEDATLAEYLKVTIVHAQYYTIITRLPIAYPDVVPWLSSAVSAVTGAENTVAFAYSCFVRGQDSGGQARHQLLGALLVPAFTIAVCLALWALRPGGAGEGEGISLPSLPSRASRPSPPVKSPKGDQLPSHSSKLWSPFQDQRAGSSRSWITSAVAKSLSRTRTVLSALDATLGLWEQLVIVLMVATFILYPGWAQTVLSVFACYRVDDGSGPFPERQRATWRYGYWVRDMAQECYRGPHLWLYVPVGAVAMVLVCLGPPLASFALLWPQRHKLDDPGVRQRYGFLYSRYKRRYFWWESVLMLEELGLVAVEVFGRSLSHVSHQALLMLAVFTAISMINMSCAPVVNRLIGLLEFLSLGVLSLTVILSLYFVVTDVLGTPVAAKSKAKARAEARAKEKYEVKTKAEAAKAKAKERAKAKESNE</sequence>
<dbReference type="OrthoDB" id="549999at2759"/>
<protein>
    <recommendedName>
        <fullName evidence="5">TRP C-terminal domain-containing protein</fullName>
    </recommendedName>
</protein>
<feature type="compositionally biased region" description="Acidic residues" evidence="1">
    <location>
        <begin position="242"/>
        <end position="264"/>
    </location>
</feature>
<feature type="region of interest" description="Disordered" evidence="1">
    <location>
        <begin position="78"/>
        <end position="114"/>
    </location>
</feature>
<evidence type="ECO:0000313" key="4">
    <source>
        <dbReference type="Proteomes" id="UP000075714"/>
    </source>
</evidence>
<feature type="transmembrane region" description="Helical" evidence="2">
    <location>
        <begin position="600"/>
        <end position="620"/>
    </location>
</feature>
<feature type="transmembrane region" description="Helical" evidence="2">
    <location>
        <begin position="453"/>
        <end position="479"/>
    </location>
</feature>
<dbReference type="PANTHER" id="PTHR19862">
    <property type="entry name" value="WD REPEAT-CONTAINING PROTEIN 48"/>
    <property type="match status" value="1"/>
</dbReference>
<comment type="caution">
    <text evidence="3">The sequence shown here is derived from an EMBL/GenBank/DDBJ whole genome shotgun (WGS) entry which is preliminary data.</text>
</comment>
<keyword evidence="4" id="KW-1185">Reference proteome</keyword>
<feature type="compositionally biased region" description="Polar residues" evidence="1">
    <location>
        <begin position="403"/>
        <end position="414"/>
    </location>
</feature>
<gene>
    <name evidence="3" type="ORF">GPECTOR_53g145</name>
</gene>
<keyword evidence="2" id="KW-0812">Transmembrane</keyword>
<name>A0A150G6R6_GONPE</name>
<feature type="compositionally biased region" description="Low complexity" evidence="1">
    <location>
        <begin position="97"/>
        <end position="114"/>
    </location>
</feature>
<evidence type="ECO:0008006" key="5">
    <source>
        <dbReference type="Google" id="ProtNLM"/>
    </source>
</evidence>
<feature type="transmembrane region" description="Helical" evidence="2">
    <location>
        <begin position="347"/>
        <end position="367"/>
    </location>
</feature>
<accession>A0A150G6R6</accession>
<dbReference type="AlphaFoldDB" id="A0A150G6R6"/>
<evidence type="ECO:0000313" key="3">
    <source>
        <dbReference type="EMBL" id="KXZ45559.1"/>
    </source>
</evidence>
<dbReference type="GO" id="GO:0043130">
    <property type="term" value="F:ubiquitin binding"/>
    <property type="evidence" value="ECO:0007669"/>
    <property type="project" value="TreeGrafter"/>
</dbReference>
<organism evidence="3 4">
    <name type="scientific">Gonium pectorale</name>
    <name type="common">Green alga</name>
    <dbReference type="NCBI Taxonomy" id="33097"/>
    <lineage>
        <taxon>Eukaryota</taxon>
        <taxon>Viridiplantae</taxon>
        <taxon>Chlorophyta</taxon>
        <taxon>core chlorophytes</taxon>
        <taxon>Chlorophyceae</taxon>
        <taxon>CS clade</taxon>
        <taxon>Chlamydomonadales</taxon>
        <taxon>Volvocaceae</taxon>
        <taxon>Gonium</taxon>
    </lineage>
</organism>
<evidence type="ECO:0000256" key="1">
    <source>
        <dbReference type="SAM" id="MobiDB-lite"/>
    </source>
</evidence>
<feature type="region of interest" description="Disordered" evidence="1">
    <location>
        <begin position="214"/>
        <end position="273"/>
    </location>
</feature>
<feature type="compositionally biased region" description="Low complexity" evidence="1">
    <location>
        <begin position="379"/>
        <end position="389"/>
    </location>
</feature>
<keyword evidence="2" id="KW-1133">Transmembrane helix</keyword>
<evidence type="ECO:0000256" key="2">
    <source>
        <dbReference type="SAM" id="Phobius"/>
    </source>
</evidence>
<dbReference type="Proteomes" id="UP000075714">
    <property type="component" value="Unassembled WGS sequence"/>
</dbReference>
<dbReference type="InterPro" id="IPR051246">
    <property type="entry name" value="WDR48"/>
</dbReference>
<keyword evidence="2" id="KW-0472">Membrane</keyword>
<reference evidence="4" key="1">
    <citation type="journal article" date="2016" name="Nat. Commun.">
        <title>The Gonium pectorale genome demonstrates co-option of cell cycle regulation during the evolution of multicellularity.</title>
        <authorList>
            <person name="Hanschen E.R."/>
            <person name="Marriage T.N."/>
            <person name="Ferris P.J."/>
            <person name="Hamaji T."/>
            <person name="Toyoda A."/>
            <person name="Fujiyama A."/>
            <person name="Neme R."/>
            <person name="Noguchi H."/>
            <person name="Minakuchi Y."/>
            <person name="Suzuki M."/>
            <person name="Kawai-Toyooka H."/>
            <person name="Smith D.R."/>
            <person name="Sparks H."/>
            <person name="Anderson J."/>
            <person name="Bakaric R."/>
            <person name="Luria V."/>
            <person name="Karger A."/>
            <person name="Kirschner M.W."/>
            <person name="Durand P.M."/>
            <person name="Michod R.E."/>
            <person name="Nozaki H."/>
            <person name="Olson B.J."/>
        </authorList>
    </citation>
    <scope>NUCLEOTIDE SEQUENCE [LARGE SCALE GENOMIC DNA]</scope>
    <source>
        <strain evidence="4">NIES-2863</strain>
    </source>
</reference>
<feature type="transmembrane region" description="Helical" evidence="2">
    <location>
        <begin position="184"/>
        <end position="203"/>
    </location>
</feature>